<feature type="compositionally biased region" description="Polar residues" evidence="1">
    <location>
        <begin position="987"/>
        <end position="1024"/>
    </location>
</feature>
<dbReference type="Pfam" id="PF00651">
    <property type="entry name" value="BTB"/>
    <property type="match status" value="1"/>
</dbReference>
<feature type="region of interest" description="Disordered" evidence="1">
    <location>
        <begin position="238"/>
        <end position="259"/>
    </location>
</feature>
<evidence type="ECO:0000256" key="1">
    <source>
        <dbReference type="SAM" id="MobiDB-lite"/>
    </source>
</evidence>
<sequence>MSKLSRFKKAPAIKLPSKLTVLNQRQRRNRFDEDSEDDDFVKRPEKQSASLRSIESLSTKQDEAVKSYECLTSTSVSEYFVVDQPNEKSQKVPQEALPIKLKADENDEITAKDSCLAQHEKLGKSSGKVKSTKKTHIKVTAVEKLEKEKTETLTLQSSSSSSSTASGGSIDLSSRVFCPFCMKKLGDKLTGTTHVKACAKNLPIEQVYEAIQLQEKQMKEWEKLGLVYPGFASTATASKKQKGGTVASGKGRGRKTKNTPADADLELALALSVSLHEEVESRISKENQFIIENGLENEIELAKIVTDGNSSEKDNFDNEGKYAKSKVEMPASAPAPIPTRRRGKKIPVETLPLYSVGSERKREIIGNRVTKILDDCENVEAEKYYVRDEVLKNIIEVPKRLIPLQNKTGDGGQELSLWKLAECQPETPEESFSVLELKDLSALELSFSCKGNVKQQDEPNPSVSERRFLVSESLSNEQSIATKTIETNSGKQISGQSYFAQPNARSERRGSRFSSKKSSLLKTLSPLIQDVARMLLNQMECDIIIYGREEKPIKCHRFMLSARCPNILNEVIVEESSLKATRCVIPLISYSHKAVQAFLWYIYTGLVESDEELLIEFNLLASTYNVEITKSNKTIITKPAITLCSVEIQTESVLTEDIFTMTENFTSPEKSPAKNTSYNSTSNDLNTTCEDLFKTYDYGVASISLSSPTVAERSNSANSDLANADDDNKSVDLFEDVDYNGEGGFLEEPQPLFDISLERRKSASSFCKEKLRQTQTVADDDDYLQELATPVSSFVSDSIVKKRSRSMSPLLDHSGDLYTATQVAEILKLRLDCGDVPEYTNKAIKKQKLDFSGELDARYDNSDIELEQHRFKEQELVGNDSYNGVIADNYEVLNNDSVVNTCKNNIYIDTPNIANKNGKRIRRSISTPNVSIKTSNGFPNFYNHQERCNLDEYDPLVDACDDSVFANIPDDAFSPKRSQFSPRKISSILNHESSELSQTTSRSMKSFSQRKPISEADTSSSDNSQGKKEGRLKRKGKPTMPKIKLRSGKAQSKANVSQPVPVDQSVVNNDKSPMLNYSLIDTPILKEELRRYGIKPLPRSKAKVLLRHIYKETHK</sequence>
<accession>A0ABP1RDC3</accession>
<feature type="compositionally biased region" description="Low complexity" evidence="1">
    <location>
        <begin position="1056"/>
        <end position="1067"/>
    </location>
</feature>
<name>A0ABP1RDC3_9HEXA</name>
<dbReference type="PROSITE" id="PS50097">
    <property type="entry name" value="BTB"/>
    <property type="match status" value="1"/>
</dbReference>
<dbReference type="InterPro" id="IPR000210">
    <property type="entry name" value="BTB/POZ_dom"/>
</dbReference>
<dbReference type="Gene3D" id="3.30.710.10">
    <property type="entry name" value="Potassium Channel Kv1.1, Chain A"/>
    <property type="match status" value="1"/>
</dbReference>
<feature type="region of interest" description="Disordered" evidence="1">
    <location>
        <begin position="18"/>
        <end position="56"/>
    </location>
</feature>
<proteinExistence type="predicted"/>
<comment type="caution">
    <text evidence="3">The sequence shown here is derived from an EMBL/GenBank/DDBJ whole genome shotgun (WGS) entry which is preliminary data.</text>
</comment>
<dbReference type="EMBL" id="CAXLJM020000072">
    <property type="protein sequence ID" value="CAL8126574.1"/>
    <property type="molecule type" value="Genomic_DNA"/>
</dbReference>
<dbReference type="SUPFAM" id="SSF54695">
    <property type="entry name" value="POZ domain"/>
    <property type="match status" value="1"/>
</dbReference>
<reference evidence="3 4" key="1">
    <citation type="submission" date="2024-08" db="EMBL/GenBank/DDBJ databases">
        <authorList>
            <person name="Cucini C."/>
            <person name="Frati F."/>
        </authorList>
    </citation>
    <scope>NUCLEOTIDE SEQUENCE [LARGE SCALE GENOMIC DNA]</scope>
</reference>
<dbReference type="PANTHER" id="PTHR21541">
    <property type="entry name" value="BTB POZ DOMAIN CONTAINING 12"/>
    <property type="match status" value="1"/>
</dbReference>
<gene>
    <name evidence="3" type="ORF">ODALV1_LOCUS21461</name>
</gene>
<protein>
    <recommendedName>
        <fullName evidence="2">BTB domain-containing protein</fullName>
    </recommendedName>
</protein>
<dbReference type="Proteomes" id="UP001642540">
    <property type="component" value="Unassembled WGS sequence"/>
</dbReference>
<evidence type="ECO:0000313" key="4">
    <source>
        <dbReference type="Proteomes" id="UP001642540"/>
    </source>
</evidence>
<organism evidence="3 4">
    <name type="scientific">Orchesella dallaii</name>
    <dbReference type="NCBI Taxonomy" id="48710"/>
    <lineage>
        <taxon>Eukaryota</taxon>
        <taxon>Metazoa</taxon>
        <taxon>Ecdysozoa</taxon>
        <taxon>Arthropoda</taxon>
        <taxon>Hexapoda</taxon>
        <taxon>Collembola</taxon>
        <taxon>Entomobryomorpha</taxon>
        <taxon>Entomobryoidea</taxon>
        <taxon>Orchesellidae</taxon>
        <taxon>Orchesellinae</taxon>
        <taxon>Orchesella</taxon>
    </lineage>
</organism>
<dbReference type="CDD" id="cd22999">
    <property type="entry name" value="SAP_SLX4"/>
    <property type="match status" value="1"/>
</dbReference>
<dbReference type="InterPro" id="IPR011333">
    <property type="entry name" value="SKP1/BTB/POZ_sf"/>
</dbReference>
<evidence type="ECO:0000313" key="3">
    <source>
        <dbReference type="EMBL" id="CAL8126574.1"/>
    </source>
</evidence>
<feature type="compositionally biased region" description="Basic residues" evidence="1">
    <location>
        <begin position="1030"/>
        <end position="1047"/>
    </location>
</feature>
<evidence type="ECO:0000259" key="2">
    <source>
        <dbReference type="PROSITE" id="PS50097"/>
    </source>
</evidence>
<keyword evidence="4" id="KW-1185">Reference proteome</keyword>
<feature type="domain" description="BTB" evidence="2">
    <location>
        <begin position="541"/>
        <end position="611"/>
    </location>
</feature>
<feature type="compositionally biased region" description="Polar residues" evidence="1">
    <location>
        <begin position="47"/>
        <end position="56"/>
    </location>
</feature>
<feature type="region of interest" description="Disordered" evidence="1">
    <location>
        <begin position="972"/>
        <end position="1067"/>
    </location>
</feature>
<dbReference type="PANTHER" id="PTHR21541:SF3">
    <property type="entry name" value="STRUCTURE-SPECIFIC ENDONUCLEASE SUBUNIT SLX4"/>
    <property type="match status" value="1"/>
</dbReference>